<keyword evidence="9" id="KW-0443">Lipid metabolism</keyword>
<evidence type="ECO:0000259" key="12">
    <source>
        <dbReference type="PROSITE" id="PS50146"/>
    </source>
</evidence>
<evidence type="ECO:0000256" key="4">
    <source>
        <dbReference type="ARBA" id="ARBA00022723"/>
    </source>
</evidence>
<sequence length="298" mass="31740">MGIPEKAYFILNPKSGVKSSVNVPALIEAHLDHSRWKYELLLTEHAGHATQLAQEAAAQGARLVVAVGGDGTVNEVARGLLQTSAALGILPKGSGNGLARHLGIPLVLPQALALLNKPTFGRIDSCAINGHPFFCTAGIGFDGVVSSAFANSTKRGLSSYIQLVVKEFRSYQSQMATVRVNDHELTSDFFVVAFANASQYGNNAYIAPMANIQDGLLDVCLIRHVGLAEALQLGYGLLTKQIAHSNLAEFHTCATVSVHSEQPLHFHADGEFVGLANAFEVQMFPTSLEVVAPADQLI</sequence>
<organism evidence="13 14">
    <name type="scientific">Rufibacter quisquiliarum</name>
    <dbReference type="NCBI Taxonomy" id="1549639"/>
    <lineage>
        <taxon>Bacteria</taxon>
        <taxon>Pseudomonadati</taxon>
        <taxon>Bacteroidota</taxon>
        <taxon>Cytophagia</taxon>
        <taxon>Cytophagales</taxon>
        <taxon>Hymenobacteraceae</taxon>
        <taxon>Rufibacter</taxon>
    </lineage>
</organism>
<dbReference type="PANTHER" id="PTHR12358:SF106">
    <property type="entry name" value="LIPID KINASE YEGS"/>
    <property type="match status" value="1"/>
</dbReference>
<keyword evidence="5" id="KW-0547">Nucleotide-binding</keyword>
<dbReference type="Gene3D" id="3.40.50.10330">
    <property type="entry name" value="Probable inorganic polyphosphate/atp-NAD kinase, domain 1"/>
    <property type="match status" value="1"/>
</dbReference>
<keyword evidence="8" id="KW-0460">Magnesium</keyword>
<dbReference type="PROSITE" id="PS50146">
    <property type="entry name" value="DAGK"/>
    <property type="match status" value="1"/>
</dbReference>
<dbReference type="AlphaFoldDB" id="A0A839GQ95"/>
<dbReference type="EMBL" id="JACJIQ010000006">
    <property type="protein sequence ID" value="MBA9077067.1"/>
    <property type="molecule type" value="Genomic_DNA"/>
</dbReference>
<keyword evidence="4" id="KW-0479">Metal-binding</keyword>
<gene>
    <name evidence="13" type="ORF">FHS90_001778</name>
</gene>
<dbReference type="GO" id="GO:0005524">
    <property type="term" value="F:ATP binding"/>
    <property type="evidence" value="ECO:0007669"/>
    <property type="project" value="UniProtKB-KW"/>
</dbReference>
<keyword evidence="3" id="KW-0808">Transferase</keyword>
<dbReference type="PANTHER" id="PTHR12358">
    <property type="entry name" value="SPHINGOSINE KINASE"/>
    <property type="match status" value="1"/>
</dbReference>
<evidence type="ECO:0000313" key="13">
    <source>
        <dbReference type="EMBL" id="MBA9077067.1"/>
    </source>
</evidence>
<proteinExistence type="predicted"/>
<dbReference type="InterPro" id="IPR017438">
    <property type="entry name" value="ATP-NAD_kinase_N"/>
</dbReference>
<feature type="domain" description="DAGKc" evidence="12">
    <location>
        <begin position="2"/>
        <end position="132"/>
    </location>
</feature>
<evidence type="ECO:0000256" key="10">
    <source>
        <dbReference type="ARBA" id="ARBA00023209"/>
    </source>
</evidence>
<keyword evidence="10" id="KW-0594">Phospholipid biosynthesis</keyword>
<dbReference type="InterPro" id="IPR001206">
    <property type="entry name" value="Diacylglycerol_kinase_cat_dom"/>
</dbReference>
<dbReference type="GO" id="GO:0008654">
    <property type="term" value="P:phospholipid biosynthetic process"/>
    <property type="evidence" value="ECO:0007669"/>
    <property type="project" value="UniProtKB-KW"/>
</dbReference>
<dbReference type="GO" id="GO:0046872">
    <property type="term" value="F:metal ion binding"/>
    <property type="evidence" value="ECO:0007669"/>
    <property type="project" value="UniProtKB-KW"/>
</dbReference>
<evidence type="ECO:0000256" key="1">
    <source>
        <dbReference type="ARBA" id="ARBA00001946"/>
    </source>
</evidence>
<comment type="cofactor">
    <cofactor evidence="1">
        <name>Mg(2+)</name>
        <dbReference type="ChEBI" id="CHEBI:18420"/>
    </cofactor>
</comment>
<dbReference type="InterPro" id="IPR016064">
    <property type="entry name" value="NAD/diacylglycerol_kinase_sf"/>
</dbReference>
<evidence type="ECO:0000256" key="8">
    <source>
        <dbReference type="ARBA" id="ARBA00022842"/>
    </source>
</evidence>
<dbReference type="Proteomes" id="UP000563094">
    <property type="component" value="Unassembled WGS sequence"/>
</dbReference>
<comment type="caution">
    <text evidence="13">The sequence shown here is derived from an EMBL/GenBank/DDBJ whole genome shotgun (WGS) entry which is preliminary data.</text>
</comment>
<dbReference type="SUPFAM" id="SSF111331">
    <property type="entry name" value="NAD kinase/diacylglycerol kinase-like"/>
    <property type="match status" value="1"/>
</dbReference>
<evidence type="ECO:0000256" key="9">
    <source>
        <dbReference type="ARBA" id="ARBA00023098"/>
    </source>
</evidence>
<dbReference type="Pfam" id="PF19279">
    <property type="entry name" value="YegS_C"/>
    <property type="match status" value="1"/>
</dbReference>
<keyword evidence="2" id="KW-0444">Lipid biosynthesis</keyword>
<dbReference type="GO" id="GO:0016301">
    <property type="term" value="F:kinase activity"/>
    <property type="evidence" value="ECO:0007669"/>
    <property type="project" value="UniProtKB-KW"/>
</dbReference>
<evidence type="ECO:0000256" key="3">
    <source>
        <dbReference type="ARBA" id="ARBA00022679"/>
    </source>
</evidence>
<dbReference type="InterPro" id="IPR050187">
    <property type="entry name" value="Lipid_Phosphate_FormReg"/>
</dbReference>
<evidence type="ECO:0000256" key="6">
    <source>
        <dbReference type="ARBA" id="ARBA00022777"/>
    </source>
</evidence>
<dbReference type="Gene3D" id="2.60.200.40">
    <property type="match status" value="1"/>
</dbReference>
<protein>
    <submittedName>
        <fullName evidence="13">YegS/Rv2252/BmrU family lipid kinase</fullName>
    </submittedName>
</protein>
<reference evidence="13 14" key="1">
    <citation type="submission" date="2020-08" db="EMBL/GenBank/DDBJ databases">
        <title>Genomic Encyclopedia of Type Strains, Phase IV (KMG-IV): sequencing the most valuable type-strain genomes for metagenomic binning, comparative biology and taxonomic classification.</title>
        <authorList>
            <person name="Goeker M."/>
        </authorList>
    </citation>
    <scope>NUCLEOTIDE SEQUENCE [LARGE SCALE GENOMIC DNA]</scope>
    <source>
        <strain evidence="13 14">DSM 29854</strain>
    </source>
</reference>
<dbReference type="NCBIfam" id="TIGR00147">
    <property type="entry name" value="YegS/Rv2252/BmrU family lipid kinase"/>
    <property type="match status" value="1"/>
</dbReference>
<name>A0A839GQ95_9BACT</name>
<accession>A0A839GQ95</accession>
<evidence type="ECO:0000256" key="7">
    <source>
        <dbReference type="ARBA" id="ARBA00022840"/>
    </source>
</evidence>
<dbReference type="GO" id="GO:0005886">
    <property type="term" value="C:plasma membrane"/>
    <property type="evidence" value="ECO:0007669"/>
    <property type="project" value="TreeGrafter"/>
</dbReference>
<keyword evidence="14" id="KW-1185">Reference proteome</keyword>
<keyword evidence="11" id="KW-1208">Phospholipid metabolism</keyword>
<keyword evidence="7" id="KW-0067">ATP-binding</keyword>
<evidence type="ECO:0000313" key="14">
    <source>
        <dbReference type="Proteomes" id="UP000563094"/>
    </source>
</evidence>
<dbReference type="InterPro" id="IPR045540">
    <property type="entry name" value="YegS/DAGK_C"/>
</dbReference>
<dbReference type="InterPro" id="IPR005218">
    <property type="entry name" value="Diacylglycerol/lipid_kinase"/>
</dbReference>
<dbReference type="RefSeq" id="WP_220483025.1">
    <property type="nucleotide sequence ID" value="NZ_JACJIQ010000006.1"/>
</dbReference>
<evidence type="ECO:0000256" key="2">
    <source>
        <dbReference type="ARBA" id="ARBA00022516"/>
    </source>
</evidence>
<dbReference type="SMART" id="SM00046">
    <property type="entry name" value="DAGKc"/>
    <property type="match status" value="1"/>
</dbReference>
<keyword evidence="6 13" id="KW-0418">Kinase</keyword>
<evidence type="ECO:0000256" key="11">
    <source>
        <dbReference type="ARBA" id="ARBA00023264"/>
    </source>
</evidence>
<evidence type="ECO:0000256" key="5">
    <source>
        <dbReference type="ARBA" id="ARBA00022741"/>
    </source>
</evidence>
<dbReference type="Pfam" id="PF00781">
    <property type="entry name" value="DAGK_cat"/>
    <property type="match status" value="1"/>
</dbReference>